<dbReference type="Proteomes" id="UP001596514">
    <property type="component" value="Unassembled WGS sequence"/>
</dbReference>
<proteinExistence type="predicted"/>
<evidence type="ECO:0000313" key="1">
    <source>
        <dbReference type="EMBL" id="MFC7603738.1"/>
    </source>
</evidence>
<organism evidence="1 2">
    <name type="scientific">Streptosporangium amethystogenes subsp. fukuiense</name>
    <dbReference type="NCBI Taxonomy" id="698418"/>
    <lineage>
        <taxon>Bacteria</taxon>
        <taxon>Bacillati</taxon>
        <taxon>Actinomycetota</taxon>
        <taxon>Actinomycetes</taxon>
        <taxon>Streptosporangiales</taxon>
        <taxon>Streptosporangiaceae</taxon>
        <taxon>Streptosporangium</taxon>
    </lineage>
</organism>
<reference evidence="2" key="1">
    <citation type="journal article" date="2019" name="Int. J. Syst. Evol. Microbiol.">
        <title>The Global Catalogue of Microorganisms (GCM) 10K type strain sequencing project: providing services to taxonomists for standard genome sequencing and annotation.</title>
        <authorList>
            <consortium name="The Broad Institute Genomics Platform"/>
            <consortium name="The Broad Institute Genome Sequencing Center for Infectious Disease"/>
            <person name="Wu L."/>
            <person name="Ma J."/>
        </authorList>
    </citation>
    <scope>NUCLEOTIDE SEQUENCE [LARGE SCALE GENOMIC DNA]</scope>
    <source>
        <strain evidence="2">JCM 10083</strain>
    </source>
</reference>
<comment type="caution">
    <text evidence="1">The sequence shown here is derived from an EMBL/GenBank/DDBJ whole genome shotgun (WGS) entry which is preliminary data.</text>
</comment>
<name>A0ABW2T5D4_9ACTN</name>
<keyword evidence="2" id="KW-1185">Reference proteome</keyword>
<dbReference type="RefSeq" id="WP_343981809.1">
    <property type="nucleotide sequence ID" value="NZ_BAAAGK010000233.1"/>
</dbReference>
<evidence type="ECO:0000313" key="2">
    <source>
        <dbReference type="Proteomes" id="UP001596514"/>
    </source>
</evidence>
<accession>A0ABW2T5D4</accession>
<sequence>MTSTNSFLGIPVEGDIVRRDPKKKQRPLEEFSPILQAVLNDPSIVEFGWTQYTPHFNDGDPCEFGVGYPWFRTVENVADAPADEDGEYDDEDTWQMELSSNETLGTRPRTWDSESRDYRYDDYTGPDVARYDRCLALHRAMDSEEFDEVLLAAFGDHAQVTVKKDGIKVDFYDHE</sequence>
<protein>
    <submittedName>
        <fullName evidence="1">Uncharacterized protein</fullName>
    </submittedName>
</protein>
<gene>
    <name evidence="1" type="ORF">ACFQVD_26850</name>
</gene>
<dbReference type="EMBL" id="JBHTEE010000001">
    <property type="protein sequence ID" value="MFC7603738.1"/>
    <property type="molecule type" value="Genomic_DNA"/>
</dbReference>